<dbReference type="Proteomes" id="UP001151002">
    <property type="component" value="Unassembled WGS sequence"/>
</dbReference>
<evidence type="ECO:0000313" key="7">
    <source>
        <dbReference type="Proteomes" id="UP001151002"/>
    </source>
</evidence>
<evidence type="ECO:0000313" key="6">
    <source>
        <dbReference type="EMBL" id="MCY1140066.1"/>
    </source>
</evidence>
<gene>
    <name evidence="6" type="ORF">OWR29_18835</name>
</gene>
<accession>A0ABT4B0Q8</accession>
<keyword evidence="6" id="KW-0378">Hydrolase</keyword>
<dbReference type="CDD" id="cd06530">
    <property type="entry name" value="S26_SPase_I"/>
    <property type="match status" value="1"/>
</dbReference>
<keyword evidence="4" id="KW-0472">Membrane</keyword>
<dbReference type="EC" id="3.4.21.89" evidence="5"/>
<dbReference type="SUPFAM" id="SSF51306">
    <property type="entry name" value="LexA/Signal peptidase"/>
    <property type="match status" value="1"/>
</dbReference>
<keyword evidence="2" id="KW-0812">Transmembrane</keyword>
<organism evidence="6 7">
    <name type="scientific">Paractinoplanes pyxinae</name>
    <dbReference type="NCBI Taxonomy" id="2997416"/>
    <lineage>
        <taxon>Bacteria</taxon>
        <taxon>Bacillati</taxon>
        <taxon>Actinomycetota</taxon>
        <taxon>Actinomycetes</taxon>
        <taxon>Micromonosporales</taxon>
        <taxon>Micromonosporaceae</taxon>
        <taxon>Paractinoplanes</taxon>
    </lineage>
</organism>
<evidence type="ECO:0000256" key="3">
    <source>
        <dbReference type="ARBA" id="ARBA00022989"/>
    </source>
</evidence>
<dbReference type="InterPro" id="IPR001733">
    <property type="entry name" value="Peptidase_S26B"/>
</dbReference>
<sequence>MCTLGLLLVSVAPVLVGWKSTVVVSGSMMPKIRPGDVVSAAPPPDKVTAGTVVLVDDPAHPGELLMHRVIRFDDAGSMITKGDANQTADTTPVPMANLVGVPRIRIPWIGLPYLWIRQGRYLPVIAAGILLLALMLWRPPTTGPDKPVPLTDPAKILNRPVDADSYRYPTTAKRSLKGPVDADSYRFSRLSGRELVRNSAALFRYSNPSIVQPNWTGEAAAAVSTGER</sequence>
<protein>
    <recommendedName>
        <fullName evidence="5">Signal peptidase I</fullName>
        <ecNumber evidence="5">3.4.21.89</ecNumber>
    </recommendedName>
</protein>
<evidence type="ECO:0000256" key="1">
    <source>
        <dbReference type="ARBA" id="ARBA00004370"/>
    </source>
</evidence>
<proteinExistence type="predicted"/>
<dbReference type="NCBIfam" id="TIGR02228">
    <property type="entry name" value="sigpep_I_arch"/>
    <property type="match status" value="1"/>
</dbReference>
<comment type="caution">
    <text evidence="6">The sequence shown here is derived from an EMBL/GenBank/DDBJ whole genome shotgun (WGS) entry which is preliminary data.</text>
</comment>
<evidence type="ECO:0000256" key="5">
    <source>
        <dbReference type="NCBIfam" id="TIGR02228"/>
    </source>
</evidence>
<dbReference type="GO" id="GO:0009003">
    <property type="term" value="F:signal peptidase activity"/>
    <property type="evidence" value="ECO:0007669"/>
    <property type="project" value="UniProtKB-EC"/>
</dbReference>
<name>A0ABT4B0Q8_9ACTN</name>
<keyword evidence="3" id="KW-1133">Transmembrane helix</keyword>
<dbReference type="InterPro" id="IPR019533">
    <property type="entry name" value="Peptidase_S26"/>
</dbReference>
<evidence type="ECO:0000256" key="2">
    <source>
        <dbReference type="ARBA" id="ARBA00022692"/>
    </source>
</evidence>
<reference evidence="6" key="1">
    <citation type="submission" date="2022-11" db="EMBL/GenBank/DDBJ databases">
        <authorList>
            <person name="Somphong A."/>
            <person name="Phongsopitanun W."/>
        </authorList>
    </citation>
    <scope>NUCLEOTIDE SEQUENCE</scope>
    <source>
        <strain evidence="6">Pm04-4</strain>
    </source>
</reference>
<evidence type="ECO:0000256" key="4">
    <source>
        <dbReference type="ARBA" id="ARBA00023136"/>
    </source>
</evidence>
<comment type="subcellular location">
    <subcellularLocation>
        <location evidence="1">Membrane</location>
    </subcellularLocation>
</comment>
<keyword evidence="7" id="KW-1185">Reference proteome</keyword>
<dbReference type="RefSeq" id="WP_267564212.1">
    <property type="nucleotide sequence ID" value="NZ_JAPNTZ010000006.1"/>
</dbReference>
<dbReference type="InterPro" id="IPR036286">
    <property type="entry name" value="LexA/Signal_pep-like_sf"/>
</dbReference>
<dbReference type="EMBL" id="JAPNTZ010000006">
    <property type="protein sequence ID" value="MCY1140066.1"/>
    <property type="molecule type" value="Genomic_DNA"/>
</dbReference>
<dbReference type="PRINTS" id="PR00728">
    <property type="entry name" value="SIGNALPTASE"/>
</dbReference>